<organism evidence="2">
    <name type="scientific">Cyanobacterium aponinum AL20115</name>
    <dbReference type="NCBI Taxonomy" id="3090662"/>
    <lineage>
        <taxon>Bacteria</taxon>
        <taxon>Bacillati</taxon>
        <taxon>Cyanobacteriota</taxon>
        <taxon>Cyanophyceae</taxon>
        <taxon>Oscillatoriophycideae</taxon>
        <taxon>Chroococcales</taxon>
        <taxon>Geminocystaceae</taxon>
        <taxon>Cyanobacterium</taxon>
    </lineage>
</organism>
<dbReference type="EMBL" id="CP138348">
    <property type="protein sequence ID" value="WPF87522.1"/>
    <property type="molecule type" value="Genomic_DNA"/>
</dbReference>
<gene>
    <name evidence="2" type="ORF">SAY89_11975</name>
</gene>
<evidence type="ECO:0000313" key="2">
    <source>
        <dbReference type="EMBL" id="WPF87522.1"/>
    </source>
</evidence>
<feature type="region of interest" description="Disordered" evidence="1">
    <location>
        <begin position="110"/>
        <end position="129"/>
    </location>
</feature>
<accession>A0AAF0ZCL0</accession>
<name>A0AAF0ZCL0_9CHRO</name>
<dbReference type="AlphaFoldDB" id="A0AAF0ZCL0"/>
<proteinExistence type="predicted"/>
<dbReference type="RefSeq" id="WP_320001059.1">
    <property type="nucleotide sequence ID" value="NZ_CP138348.1"/>
</dbReference>
<sequence>MNKTQLKNAVETLNDALGDYSLPEYQERIYNTVYYQLRNEIGWIKKGQYDRNGKEFSWNEYKEVFENAFGKPDSRDVPLEVLLEYAQAKLGKSLDDLLVDNKIAWSKRNQYIQSQSQKDPNENLDNIPY</sequence>
<reference evidence="2" key="1">
    <citation type="submission" date="2023-11" db="EMBL/GenBank/DDBJ databases">
        <title>Genome sequence of Cyanobacterium aponinum BCRC AL20115.</title>
        <authorList>
            <person name="Chang H.-Y."/>
            <person name="Lin K.-M."/>
            <person name="Hsueh H.-T."/>
            <person name="Chu H.-A."/>
            <person name="Kuo C.-H."/>
        </authorList>
    </citation>
    <scope>NUCLEOTIDE SEQUENCE</scope>
    <source>
        <strain evidence="2">AL20115</strain>
    </source>
</reference>
<evidence type="ECO:0000256" key="1">
    <source>
        <dbReference type="SAM" id="MobiDB-lite"/>
    </source>
</evidence>
<protein>
    <submittedName>
        <fullName evidence="2">Uncharacterized protein</fullName>
    </submittedName>
</protein>